<dbReference type="NCBIfam" id="NF001159">
    <property type="entry name" value="PRK00150.1-3"/>
    <property type="match status" value="1"/>
</dbReference>
<comment type="function">
    <text evidence="2">Removes the formyl group from the N-terminal Met of newly synthesized proteins. Requires at least a dipeptide for an efficient rate of reaction. N-terminal L-methionine is a prerequisite for activity but the enzyme has broad specificity at other positions.</text>
</comment>
<feature type="active site" evidence="2">
    <location>
        <position position="129"/>
    </location>
</feature>
<keyword evidence="2 3" id="KW-0378">Hydrolase</keyword>
<feature type="binding site" evidence="2">
    <location>
        <position position="128"/>
    </location>
    <ligand>
        <name>Fe cation</name>
        <dbReference type="ChEBI" id="CHEBI:24875"/>
    </ligand>
</feature>
<dbReference type="PANTHER" id="PTHR10458:SF22">
    <property type="entry name" value="PEPTIDE DEFORMYLASE"/>
    <property type="match status" value="1"/>
</dbReference>
<dbReference type="Proteomes" id="UP000309676">
    <property type="component" value="Unassembled WGS sequence"/>
</dbReference>
<comment type="catalytic activity">
    <reaction evidence="2">
        <text>N-terminal N-formyl-L-methionyl-[peptide] + H2O = N-terminal L-methionyl-[peptide] + formate</text>
        <dbReference type="Rhea" id="RHEA:24420"/>
        <dbReference type="Rhea" id="RHEA-COMP:10639"/>
        <dbReference type="Rhea" id="RHEA-COMP:10640"/>
        <dbReference type="ChEBI" id="CHEBI:15377"/>
        <dbReference type="ChEBI" id="CHEBI:15740"/>
        <dbReference type="ChEBI" id="CHEBI:49298"/>
        <dbReference type="ChEBI" id="CHEBI:64731"/>
        <dbReference type="EC" id="3.5.1.88"/>
    </reaction>
</comment>
<dbReference type="GO" id="GO:0046872">
    <property type="term" value="F:metal ion binding"/>
    <property type="evidence" value="ECO:0007669"/>
    <property type="project" value="UniProtKB-KW"/>
</dbReference>
<proteinExistence type="inferred from homology"/>
<evidence type="ECO:0000256" key="1">
    <source>
        <dbReference type="ARBA" id="ARBA00010759"/>
    </source>
</evidence>
<dbReference type="CDD" id="cd00487">
    <property type="entry name" value="Pep_deformylase"/>
    <property type="match status" value="1"/>
</dbReference>
<dbReference type="RefSeq" id="WP_138196903.1">
    <property type="nucleotide sequence ID" value="NZ_VCIW01000019.1"/>
</dbReference>
<keyword evidence="2" id="KW-0479">Metal-binding</keyword>
<sequence length="171" mass="19241">MVVRTILPFGDPALRAKAKPVGEITPRILKTLEDLADTLYADEGRAGLAAPQIGIHRRLAVLDMGEGLIDPRIAERRGSQIGFEACLSFPGFFGQVERASYVRVESLDRQGRRVTLEAEGDVARCMQHEIDHLDGVLFVDHVRDRWLIHEKTKQKLDVLDVVRRTYAKDGR</sequence>
<dbReference type="PIRSF" id="PIRSF004749">
    <property type="entry name" value="Pep_def"/>
    <property type="match status" value="1"/>
</dbReference>
<dbReference type="InterPro" id="IPR023635">
    <property type="entry name" value="Peptide_deformylase"/>
</dbReference>
<comment type="cofactor">
    <cofactor evidence="2">
        <name>Fe(2+)</name>
        <dbReference type="ChEBI" id="CHEBI:29033"/>
    </cofactor>
    <text evidence="2">Binds 1 Fe(2+) ion.</text>
</comment>
<dbReference type="EMBL" id="VCIW01000019">
    <property type="protein sequence ID" value="TLS49750.1"/>
    <property type="molecule type" value="Genomic_DNA"/>
</dbReference>
<dbReference type="AlphaFoldDB" id="A0A5R9G6L4"/>
<name>A0A5R9G6L4_9BACL</name>
<dbReference type="NCBIfam" id="TIGR00079">
    <property type="entry name" value="pept_deformyl"/>
    <property type="match status" value="1"/>
</dbReference>
<reference evidence="3 4" key="1">
    <citation type="submission" date="2019-05" db="EMBL/GenBank/DDBJ databases">
        <authorList>
            <person name="Narsing Rao M.P."/>
            <person name="Li W.J."/>
        </authorList>
    </citation>
    <scope>NUCLEOTIDE SEQUENCE [LARGE SCALE GENOMIC DNA]</scope>
    <source>
        <strain evidence="3 4">SYSU_K30003</strain>
    </source>
</reference>
<feature type="binding site" evidence="2">
    <location>
        <position position="132"/>
    </location>
    <ligand>
        <name>Fe cation</name>
        <dbReference type="ChEBI" id="CHEBI:24875"/>
    </ligand>
</feature>
<dbReference type="Pfam" id="PF01327">
    <property type="entry name" value="Pep_deformylase"/>
    <property type="match status" value="1"/>
</dbReference>
<feature type="binding site" evidence="2">
    <location>
        <position position="86"/>
    </location>
    <ligand>
        <name>Fe cation</name>
        <dbReference type="ChEBI" id="CHEBI:24875"/>
    </ligand>
</feature>
<dbReference type="Gene3D" id="3.90.45.10">
    <property type="entry name" value="Peptide deformylase"/>
    <property type="match status" value="1"/>
</dbReference>
<evidence type="ECO:0000313" key="4">
    <source>
        <dbReference type="Proteomes" id="UP000309676"/>
    </source>
</evidence>
<dbReference type="SUPFAM" id="SSF56420">
    <property type="entry name" value="Peptide deformylase"/>
    <property type="match status" value="1"/>
</dbReference>
<keyword evidence="2" id="KW-0648">Protein biosynthesis</keyword>
<dbReference type="HAMAP" id="MF_00163">
    <property type="entry name" value="Pep_deformylase"/>
    <property type="match status" value="1"/>
</dbReference>
<comment type="caution">
    <text evidence="3">The sequence shown here is derived from an EMBL/GenBank/DDBJ whole genome shotgun (WGS) entry which is preliminary data.</text>
</comment>
<organism evidence="3 4">
    <name type="scientific">Paenibacillus antri</name>
    <dbReference type="NCBI Taxonomy" id="2582848"/>
    <lineage>
        <taxon>Bacteria</taxon>
        <taxon>Bacillati</taxon>
        <taxon>Bacillota</taxon>
        <taxon>Bacilli</taxon>
        <taxon>Bacillales</taxon>
        <taxon>Paenibacillaceae</taxon>
        <taxon>Paenibacillus</taxon>
    </lineage>
</organism>
<dbReference type="PANTHER" id="PTHR10458">
    <property type="entry name" value="PEPTIDE DEFORMYLASE"/>
    <property type="match status" value="1"/>
</dbReference>
<dbReference type="GO" id="GO:0042586">
    <property type="term" value="F:peptide deformylase activity"/>
    <property type="evidence" value="ECO:0007669"/>
    <property type="project" value="UniProtKB-UniRule"/>
</dbReference>
<dbReference type="EC" id="3.5.1.88" evidence="2"/>
<dbReference type="GO" id="GO:0006412">
    <property type="term" value="P:translation"/>
    <property type="evidence" value="ECO:0007669"/>
    <property type="project" value="UniProtKB-UniRule"/>
</dbReference>
<protein>
    <recommendedName>
        <fullName evidence="2">Peptide deformylase</fullName>
        <shortName evidence="2">PDF</shortName>
        <ecNumber evidence="2">3.5.1.88</ecNumber>
    </recommendedName>
    <alternativeName>
        <fullName evidence="2">Polypeptide deformylase</fullName>
    </alternativeName>
</protein>
<comment type="similarity">
    <text evidence="1 2">Belongs to the polypeptide deformylase family.</text>
</comment>
<evidence type="ECO:0000313" key="3">
    <source>
        <dbReference type="EMBL" id="TLS49750.1"/>
    </source>
</evidence>
<dbReference type="InterPro" id="IPR036821">
    <property type="entry name" value="Peptide_deformylase_sf"/>
</dbReference>
<keyword evidence="4" id="KW-1185">Reference proteome</keyword>
<keyword evidence="2" id="KW-0408">Iron</keyword>
<gene>
    <name evidence="2 3" type="primary">def</name>
    <name evidence="3" type="ORF">FE782_24085</name>
</gene>
<dbReference type="OrthoDB" id="9784988at2"/>
<evidence type="ECO:0000256" key="2">
    <source>
        <dbReference type="HAMAP-Rule" id="MF_00163"/>
    </source>
</evidence>
<accession>A0A5R9G6L4</accession>
<dbReference type="PRINTS" id="PR01576">
    <property type="entry name" value="PDEFORMYLASE"/>
</dbReference>